<dbReference type="InterPro" id="IPR010651">
    <property type="entry name" value="Sugar_transport"/>
</dbReference>
<dbReference type="SUPFAM" id="SSF103481">
    <property type="entry name" value="Multidrug resistance efflux transporter EmrE"/>
    <property type="match status" value="2"/>
</dbReference>
<feature type="transmembrane region" description="Helical" evidence="8">
    <location>
        <begin position="241"/>
        <end position="263"/>
    </location>
</feature>
<evidence type="ECO:0000256" key="4">
    <source>
        <dbReference type="ARBA" id="ARBA00022597"/>
    </source>
</evidence>
<feature type="transmembrane region" description="Helical" evidence="8">
    <location>
        <begin position="219"/>
        <end position="235"/>
    </location>
</feature>
<feature type="transmembrane region" description="Helical" evidence="8">
    <location>
        <begin position="272"/>
        <end position="291"/>
    </location>
</feature>
<feature type="transmembrane region" description="Helical" evidence="8">
    <location>
        <begin position="6"/>
        <end position="24"/>
    </location>
</feature>
<dbReference type="Pfam" id="PF06800">
    <property type="entry name" value="Sugar_transport"/>
    <property type="match status" value="1"/>
</dbReference>
<dbReference type="PANTHER" id="PTHR16119:SF17">
    <property type="entry name" value="TRANSMEMBRANE PROTEIN 144"/>
    <property type="match status" value="1"/>
</dbReference>
<comment type="caution">
    <text evidence="9">The sequence shown here is derived from an EMBL/GenBank/DDBJ whole genome shotgun (WGS) entry which is preliminary data.</text>
</comment>
<feature type="transmembrane region" description="Helical" evidence="8">
    <location>
        <begin position="31"/>
        <end position="48"/>
    </location>
</feature>
<keyword evidence="7 8" id="KW-0472">Membrane</keyword>
<dbReference type="CDD" id="cd23111">
    <property type="entry name" value="ribose_uptake_RbsU"/>
    <property type="match status" value="1"/>
</dbReference>
<evidence type="ECO:0000256" key="8">
    <source>
        <dbReference type="SAM" id="Phobius"/>
    </source>
</evidence>
<dbReference type="RefSeq" id="WP_125599316.1">
    <property type="nucleotide sequence ID" value="NZ_JBHSSM010000014.1"/>
</dbReference>
<evidence type="ECO:0000256" key="3">
    <source>
        <dbReference type="ARBA" id="ARBA00022448"/>
    </source>
</evidence>
<feature type="transmembrane region" description="Helical" evidence="8">
    <location>
        <begin position="178"/>
        <end position="198"/>
    </location>
</feature>
<keyword evidence="10" id="KW-1185">Reference proteome</keyword>
<accession>A0ABW1UPB2</accession>
<evidence type="ECO:0000256" key="6">
    <source>
        <dbReference type="ARBA" id="ARBA00022989"/>
    </source>
</evidence>
<evidence type="ECO:0000313" key="10">
    <source>
        <dbReference type="Proteomes" id="UP001596310"/>
    </source>
</evidence>
<evidence type="ECO:0000256" key="1">
    <source>
        <dbReference type="ARBA" id="ARBA00004651"/>
    </source>
</evidence>
<evidence type="ECO:0000256" key="7">
    <source>
        <dbReference type="ARBA" id="ARBA00023136"/>
    </source>
</evidence>
<dbReference type="Proteomes" id="UP001596310">
    <property type="component" value="Unassembled WGS sequence"/>
</dbReference>
<name>A0ABW1UPB2_9LACO</name>
<reference evidence="10" key="1">
    <citation type="journal article" date="2019" name="Int. J. Syst. Evol. Microbiol.">
        <title>The Global Catalogue of Microorganisms (GCM) 10K type strain sequencing project: providing services to taxonomists for standard genome sequencing and annotation.</title>
        <authorList>
            <consortium name="The Broad Institute Genomics Platform"/>
            <consortium name="The Broad Institute Genome Sequencing Center for Infectious Disease"/>
            <person name="Wu L."/>
            <person name="Ma J."/>
        </authorList>
    </citation>
    <scope>NUCLEOTIDE SEQUENCE [LARGE SCALE GENOMIC DNA]</scope>
    <source>
        <strain evidence="10">CCM 8897</strain>
    </source>
</reference>
<comment type="subcellular location">
    <subcellularLocation>
        <location evidence="1">Cell membrane</location>
        <topology evidence="1">Multi-pass membrane protein</topology>
    </subcellularLocation>
</comment>
<feature type="transmembrane region" description="Helical" evidence="8">
    <location>
        <begin position="92"/>
        <end position="111"/>
    </location>
</feature>
<gene>
    <name evidence="9" type="ORF">ACFQHW_03755</name>
</gene>
<keyword evidence="3" id="KW-0813">Transport</keyword>
<comment type="similarity">
    <text evidence="2">Belongs to the GRP transporter (TC 2.A.7.5) family.</text>
</comment>
<keyword evidence="5 8" id="KW-0812">Transmembrane</keyword>
<proteinExistence type="inferred from homology"/>
<dbReference type="PANTHER" id="PTHR16119">
    <property type="entry name" value="TRANSMEMBRANE PROTEIN 144"/>
    <property type="match status" value="1"/>
</dbReference>
<protein>
    <submittedName>
        <fullName evidence="9">GRP family sugar transporter</fullName>
    </submittedName>
</protein>
<keyword evidence="6 8" id="KW-1133">Transmembrane helix</keyword>
<evidence type="ECO:0000256" key="2">
    <source>
        <dbReference type="ARBA" id="ARBA00006117"/>
    </source>
</evidence>
<feature type="transmembrane region" description="Helical" evidence="8">
    <location>
        <begin position="147"/>
        <end position="166"/>
    </location>
</feature>
<evidence type="ECO:0000313" key="9">
    <source>
        <dbReference type="EMBL" id="MFC6314680.1"/>
    </source>
</evidence>
<dbReference type="EMBL" id="JBHSSM010000014">
    <property type="protein sequence ID" value="MFC6314680.1"/>
    <property type="molecule type" value="Genomic_DNA"/>
</dbReference>
<dbReference type="Gene3D" id="1.10.3730.20">
    <property type="match status" value="1"/>
</dbReference>
<sequence length="292" mass="31518">MNLLIGLIPAIGWGIMPLIATKAGGDHINQIMGTTYATLITAIVIYVISQPQISWQLLLMGMLSGACWATGQMLQYQLFQKMTVSKAMPISTGLQIIGTALIGVLVFGEWAATSMKIIGTLAIIGIIFGMYFTTIRSKSQAGTEKRYSTASLIITFIVSTMGYLGYNIFPQLVGADPWAGFLPQGIGMALMATIFALYRTHRTPTAKNYFTEGATWRNLASGFFFALAALFYIVSARRNGVATGFALTQMSVVISTIGGILFLHEHKTKKELTFTLIGLALVMVGGITIGIM</sequence>
<evidence type="ECO:0000256" key="5">
    <source>
        <dbReference type="ARBA" id="ARBA00022692"/>
    </source>
</evidence>
<dbReference type="InterPro" id="IPR037185">
    <property type="entry name" value="EmrE-like"/>
</dbReference>
<keyword evidence="4 9" id="KW-0762">Sugar transport</keyword>
<feature type="transmembrane region" description="Helical" evidence="8">
    <location>
        <begin position="117"/>
        <end position="135"/>
    </location>
</feature>
<organism evidence="9 10">
    <name type="scientific">Lapidilactobacillus achengensis</name>
    <dbReference type="NCBI Taxonomy" id="2486000"/>
    <lineage>
        <taxon>Bacteria</taxon>
        <taxon>Bacillati</taxon>
        <taxon>Bacillota</taxon>
        <taxon>Bacilli</taxon>
        <taxon>Lactobacillales</taxon>
        <taxon>Lactobacillaceae</taxon>
        <taxon>Lapidilactobacillus</taxon>
    </lineage>
</organism>